<dbReference type="Proteomes" id="UP000199223">
    <property type="component" value="Unassembled WGS sequence"/>
</dbReference>
<reference evidence="3" key="1">
    <citation type="submission" date="2016-10" db="EMBL/GenBank/DDBJ databases">
        <authorList>
            <person name="Varghese N."/>
            <person name="Submissions S."/>
        </authorList>
    </citation>
    <scope>NUCLEOTIDE SEQUENCE [LARGE SCALE GENOMIC DNA]</scope>
    <source>
        <strain evidence="3">CGMCC 1.10218</strain>
    </source>
</reference>
<dbReference type="STRING" id="856736.SAMN04488058_12324"/>
<dbReference type="GO" id="GO:0015074">
    <property type="term" value="P:DNA integration"/>
    <property type="evidence" value="ECO:0007669"/>
    <property type="project" value="InterPro"/>
</dbReference>
<dbReference type="EMBL" id="FNZA01000023">
    <property type="protein sequence ID" value="SEJ85059.1"/>
    <property type="molecule type" value="Genomic_DNA"/>
</dbReference>
<dbReference type="Pfam" id="PF13276">
    <property type="entry name" value="HTH_21"/>
    <property type="match status" value="1"/>
</dbReference>
<dbReference type="InterPro" id="IPR036397">
    <property type="entry name" value="RNaseH_sf"/>
</dbReference>
<gene>
    <name evidence="2" type="ORF">SAMN04488058_12324</name>
</gene>
<dbReference type="InterPro" id="IPR025948">
    <property type="entry name" value="HTH-like_dom"/>
</dbReference>
<dbReference type="PANTHER" id="PTHR46889:SF4">
    <property type="entry name" value="TRANSPOSASE INSO FOR INSERTION SEQUENCE ELEMENT IS911B-RELATED"/>
    <property type="match status" value="1"/>
</dbReference>
<dbReference type="GO" id="GO:0003676">
    <property type="term" value="F:nucleic acid binding"/>
    <property type="evidence" value="ECO:0007669"/>
    <property type="project" value="InterPro"/>
</dbReference>
<dbReference type="PANTHER" id="PTHR46889">
    <property type="entry name" value="TRANSPOSASE INSF FOR INSERTION SEQUENCE IS3B-RELATED"/>
    <property type="match status" value="1"/>
</dbReference>
<evidence type="ECO:0000313" key="3">
    <source>
        <dbReference type="Proteomes" id="UP000199223"/>
    </source>
</evidence>
<dbReference type="Pfam" id="PF13333">
    <property type="entry name" value="rve_2"/>
    <property type="match status" value="1"/>
</dbReference>
<evidence type="ECO:0000259" key="1">
    <source>
        <dbReference type="PROSITE" id="PS50994"/>
    </source>
</evidence>
<dbReference type="Pfam" id="PF00665">
    <property type="entry name" value="rve"/>
    <property type="match status" value="1"/>
</dbReference>
<feature type="domain" description="Integrase catalytic" evidence="1">
    <location>
        <begin position="123"/>
        <end position="286"/>
    </location>
</feature>
<dbReference type="InterPro" id="IPR050900">
    <property type="entry name" value="Transposase_IS3/IS150/IS904"/>
</dbReference>
<dbReference type="InterPro" id="IPR048020">
    <property type="entry name" value="Transpos_IS3"/>
</dbReference>
<organism evidence="2 3">
    <name type="scientific">Deinococcus reticulitermitis</name>
    <dbReference type="NCBI Taxonomy" id="856736"/>
    <lineage>
        <taxon>Bacteria</taxon>
        <taxon>Thermotogati</taxon>
        <taxon>Deinococcota</taxon>
        <taxon>Deinococci</taxon>
        <taxon>Deinococcales</taxon>
        <taxon>Deinococcaceae</taxon>
        <taxon>Deinococcus</taxon>
    </lineage>
</organism>
<dbReference type="SUPFAM" id="SSF53098">
    <property type="entry name" value="Ribonuclease H-like"/>
    <property type="match status" value="1"/>
</dbReference>
<name>A0A1H7C5K7_9DEIO</name>
<protein>
    <submittedName>
        <fullName evidence="2">Transposase InsO and inactivated derivatives</fullName>
    </submittedName>
</protein>
<dbReference type="InterPro" id="IPR012337">
    <property type="entry name" value="RNaseH-like_sf"/>
</dbReference>
<proteinExistence type="predicted"/>
<accession>A0A1H7C5K7</accession>
<evidence type="ECO:0000313" key="2">
    <source>
        <dbReference type="EMBL" id="SEJ85059.1"/>
    </source>
</evidence>
<dbReference type="AlphaFoldDB" id="A0A1H7C5K7"/>
<sequence length="290" mass="33251">MTAFEFIETHRGKFRLDVMCRMLGVTKSGYFTWRGRPISTRKTKDAELKDEIERIHARSRGRYGVPRVHAELRAAGTACSRRRVARLMREAGLQGKVRKRYKATTQADPAHPPAEDLVRRNFEVTAPNTVWASDMSYLPTKEGWLYLAVVLDLHSRLVVGWSMGERLTTDLPLAALKMGFDQRRPPPGLIHHSDRGSQYTSSAYRGALEAQGALASMGKKGDCFDNAVVESFFSTLKRELLLDHVFHTRQEGRSQVFEYVEMFYNRQRRHSFLGYRSPVEFERIREPVAA</sequence>
<keyword evidence="3" id="KW-1185">Reference proteome</keyword>
<dbReference type="Gene3D" id="3.30.420.10">
    <property type="entry name" value="Ribonuclease H-like superfamily/Ribonuclease H"/>
    <property type="match status" value="1"/>
</dbReference>
<dbReference type="PROSITE" id="PS50994">
    <property type="entry name" value="INTEGRASE"/>
    <property type="match status" value="1"/>
</dbReference>
<dbReference type="NCBIfam" id="NF033516">
    <property type="entry name" value="transpos_IS3"/>
    <property type="match status" value="1"/>
</dbReference>
<dbReference type="InterPro" id="IPR001584">
    <property type="entry name" value="Integrase_cat-core"/>
</dbReference>